<name>A0AAV6TFI9_9ARAC</name>
<proteinExistence type="predicted"/>
<dbReference type="InterPro" id="IPR036179">
    <property type="entry name" value="Ig-like_dom_sf"/>
</dbReference>
<organism evidence="3 4">
    <name type="scientific">Oedothorax gibbosus</name>
    <dbReference type="NCBI Taxonomy" id="931172"/>
    <lineage>
        <taxon>Eukaryota</taxon>
        <taxon>Metazoa</taxon>
        <taxon>Ecdysozoa</taxon>
        <taxon>Arthropoda</taxon>
        <taxon>Chelicerata</taxon>
        <taxon>Arachnida</taxon>
        <taxon>Araneae</taxon>
        <taxon>Araneomorphae</taxon>
        <taxon>Entelegynae</taxon>
        <taxon>Araneoidea</taxon>
        <taxon>Linyphiidae</taxon>
        <taxon>Erigoninae</taxon>
        <taxon>Oedothorax</taxon>
    </lineage>
</organism>
<gene>
    <name evidence="3" type="ORF">JTE90_006520</name>
</gene>
<dbReference type="PROSITE" id="PS50835">
    <property type="entry name" value="IG_LIKE"/>
    <property type="match status" value="1"/>
</dbReference>
<dbReference type="PANTHER" id="PTHR10075:SF101">
    <property type="entry name" value="ZWEI IG DOMAIN PROTEIN ZIG-3"/>
    <property type="match status" value="1"/>
</dbReference>
<dbReference type="FunFam" id="2.60.40.10:FF:000333">
    <property type="entry name" value="Down syndrome cell adhesion molecule"/>
    <property type="match status" value="1"/>
</dbReference>
<dbReference type="InterPro" id="IPR003598">
    <property type="entry name" value="Ig_sub2"/>
</dbReference>
<dbReference type="InterPro" id="IPR003599">
    <property type="entry name" value="Ig_sub"/>
</dbReference>
<keyword evidence="1" id="KW-0393">Immunoglobulin domain</keyword>
<sequence>MLTVTNEFIDMKLIHGNEVEFSNGLLQLSPVSDNDSGIYECLASNGITPDIRSNFTITIRDIPRIQPFSFPENIVEGSMVSVTCISPTKTKPVHFSWSKNDIQITPNEDNIKISSTNDVSVLILNPVTLENSGNYSCSATNSEGSDTFSTTLNVKASPKCKSSPWI</sequence>
<dbReference type="GO" id="GO:0098632">
    <property type="term" value="F:cell-cell adhesion mediator activity"/>
    <property type="evidence" value="ECO:0007669"/>
    <property type="project" value="TreeGrafter"/>
</dbReference>
<keyword evidence="4" id="KW-1185">Reference proteome</keyword>
<dbReference type="GO" id="GO:0005886">
    <property type="term" value="C:plasma membrane"/>
    <property type="evidence" value="ECO:0007669"/>
    <property type="project" value="TreeGrafter"/>
</dbReference>
<reference evidence="3 4" key="1">
    <citation type="journal article" date="2022" name="Nat. Ecol. Evol.">
        <title>A masculinizing supergene underlies an exaggerated male reproductive morph in a spider.</title>
        <authorList>
            <person name="Hendrickx F."/>
            <person name="De Corte Z."/>
            <person name="Sonet G."/>
            <person name="Van Belleghem S.M."/>
            <person name="Kostlbacher S."/>
            <person name="Vangestel C."/>
        </authorList>
    </citation>
    <scope>NUCLEOTIDE SEQUENCE [LARGE SCALE GENOMIC DNA]</scope>
    <source>
        <strain evidence="3">W744_W776</strain>
    </source>
</reference>
<dbReference type="PANTHER" id="PTHR10075">
    <property type="entry name" value="BASIGIN RELATED"/>
    <property type="match status" value="1"/>
</dbReference>
<dbReference type="Pfam" id="PF13927">
    <property type="entry name" value="Ig_3"/>
    <property type="match status" value="1"/>
</dbReference>
<dbReference type="InterPro" id="IPR007110">
    <property type="entry name" value="Ig-like_dom"/>
</dbReference>
<accession>A0AAV6TFI9</accession>
<dbReference type="InterPro" id="IPR013783">
    <property type="entry name" value="Ig-like_fold"/>
</dbReference>
<evidence type="ECO:0000256" key="1">
    <source>
        <dbReference type="ARBA" id="ARBA00023319"/>
    </source>
</evidence>
<evidence type="ECO:0000313" key="4">
    <source>
        <dbReference type="Proteomes" id="UP000827092"/>
    </source>
</evidence>
<dbReference type="GO" id="GO:0007156">
    <property type="term" value="P:homophilic cell adhesion via plasma membrane adhesion molecules"/>
    <property type="evidence" value="ECO:0007669"/>
    <property type="project" value="TreeGrafter"/>
</dbReference>
<protein>
    <recommendedName>
        <fullName evidence="2">Ig-like domain-containing protein</fullName>
    </recommendedName>
</protein>
<dbReference type="Proteomes" id="UP000827092">
    <property type="component" value="Unassembled WGS sequence"/>
</dbReference>
<dbReference type="GO" id="GO:0030424">
    <property type="term" value="C:axon"/>
    <property type="evidence" value="ECO:0007669"/>
    <property type="project" value="TreeGrafter"/>
</dbReference>
<dbReference type="Gene3D" id="2.60.40.10">
    <property type="entry name" value="Immunoglobulins"/>
    <property type="match status" value="2"/>
</dbReference>
<comment type="caution">
    <text evidence="3">The sequence shown here is derived from an EMBL/GenBank/DDBJ whole genome shotgun (WGS) entry which is preliminary data.</text>
</comment>
<dbReference type="GO" id="GO:0007411">
    <property type="term" value="P:axon guidance"/>
    <property type="evidence" value="ECO:0007669"/>
    <property type="project" value="TreeGrafter"/>
</dbReference>
<dbReference type="SUPFAM" id="SSF48726">
    <property type="entry name" value="Immunoglobulin"/>
    <property type="match status" value="2"/>
</dbReference>
<feature type="domain" description="Ig-like" evidence="2">
    <location>
        <begin position="63"/>
        <end position="153"/>
    </location>
</feature>
<dbReference type="GO" id="GO:0070593">
    <property type="term" value="P:dendrite self-avoidance"/>
    <property type="evidence" value="ECO:0007669"/>
    <property type="project" value="TreeGrafter"/>
</dbReference>
<evidence type="ECO:0000313" key="3">
    <source>
        <dbReference type="EMBL" id="KAG8160091.1"/>
    </source>
</evidence>
<dbReference type="EMBL" id="JAFNEN010005845">
    <property type="protein sequence ID" value="KAG8160091.1"/>
    <property type="molecule type" value="Genomic_DNA"/>
</dbReference>
<dbReference type="SMART" id="SM00408">
    <property type="entry name" value="IGc2"/>
    <property type="match status" value="2"/>
</dbReference>
<dbReference type="AlphaFoldDB" id="A0AAV6TFI9"/>
<evidence type="ECO:0000259" key="2">
    <source>
        <dbReference type="PROSITE" id="PS50835"/>
    </source>
</evidence>
<dbReference type="SMART" id="SM00409">
    <property type="entry name" value="IG"/>
    <property type="match status" value="1"/>
</dbReference>